<name>A0AAD4DMD7_9FUNG</name>
<dbReference type="AlphaFoldDB" id="A0AAD4DMD7"/>
<dbReference type="EMBL" id="JAAAIL010000070">
    <property type="protein sequence ID" value="KAG0280353.1"/>
    <property type="molecule type" value="Genomic_DNA"/>
</dbReference>
<reference evidence="1" key="1">
    <citation type="journal article" date="2020" name="Fungal Divers.">
        <title>Resolving the Mortierellaceae phylogeny through synthesis of multi-gene phylogenetics and phylogenomics.</title>
        <authorList>
            <person name="Vandepol N."/>
            <person name="Liber J."/>
            <person name="Desiro A."/>
            <person name="Na H."/>
            <person name="Kennedy M."/>
            <person name="Barry K."/>
            <person name="Grigoriev I.V."/>
            <person name="Miller A.N."/>
            <person name="O'Donnell K."/>
            <person name="Stajich J.E."/>
            <person name="Bonito G."/>
        </authorList>
    </citation>
    <scope>NUCLEOTIDE SEQUENCE</scope>
    <source>
        <strain evidence="1">NRRL 28262</strain>
    </source>
</reference>
<organism evidence="1 2">
    <name type="scientific">Linnemannia exigua</name>
    <dbReference type="NCBI Taxonomy" id="604196"/>
    <lineage>
        <taxon>Eukaryota</taxon>
        <taxon>Fungi</taxon>
        <taxon>Fungi incertae sedis</taxon>
        <taxon>Mucoromycota</taxon>
        <taxon>Mortierellomycotina</taxon>
        <taxon>Mortierellomycetes</taxon>
        <taxon>Mortierellales</taxon>
        <taxon>Mortierellaceae</taxon>
        <taxon>Linnemannia</taxon>
    </lineage>
</organism>
<keyword evidence="2" id="KW-1185">Reference proteome</keyword>
<accession>A0AAD4DMD7</accession>
<evidence type="ECO:0000313" key="1">
    <source>
        <dbReference type="EMBL" id="KAG0280353.1"/>
    </source>
</evidence>
<protein>
    <submittedName>
        <fullName evidence="1">Uncharacterized protein</fullName>
    </submittedName>
</protein>
<comment type="caution">
    <text evidence="1">The sequence shown here is derived from an EMBL/GenBank/DDBJ whole genome shotgun (WGS) entry which is preliminary data.</text>
</comment>
<dbReference type="Proteomes" id="UP001194580">
    <property type="component" value="Unassembled WGS sequence"/>
</dbReference>
<gene>
    <name evidence="1" type="ORF">BGZ95_010459</name>
</gene>
<proteinExistence type="predicted"/>
<sequence length="109" mass="12482">MPGSDNSHSAQIALERLRLHQDESISTTFTEEEKLALIEHGRIIGNRGSWDREDYQRINNGINTINHHRQQRQRTSPYPIYPLLRGRTHYVGLVSKACRTHNAKIPAAA</sequence>
<evidence type="ECO:0000313" key="2">
    <source>
        <dbReference type="Proteomes" id="UP001194580"/>
    </source>
</evidence>